<feature type="chain" id="PRO_5039568418" evidence="1">
    <location>
        <begin position="25"/>
        <end position="230"/>
    </location>
</feature>
<dbReference type="AlphaFoldDB" id="A0A9D2G6Y4"/>
<reference evidence="2" key="2">
    <citation type="submission" date="2021-04" db="EMBL/GenBank/DDBJ databases">
        <authorList>
            <person name="Gilroy R."/>
        </authorList>
    </citation>
    <scope>NUCLEOTIDE SEQUENCE</scope>
    <source>
        <strain evidence="2">ChiW7-2402</strain>
    </source>
</reference>
<name>A0A9D2G6Y4_9FIRM</name>
<sequence length="230" mass="25264">MKKKRILAGVLAAGIAAASVIAFAACKPEETTPAPLLPDGAGVTVDGVYEQDVFDSQELMVLIDNEDGRRIYINSGYADGLAAAGKSIEVGNYSPDSEVSPFPGVAERNCMEYEWKPCGFSYEQWLEALEAADDQAAVDGLLDEDYVSYIIYQDEHPVAYFVWKYVASAEAATFGGEFRVYEHSITRTPVVGKAFPLIGGEYQTIDGDWLQDRIDTFVEMHREATEQHPA</sequence>
<proteinExistence type="predicted"/>
<evidence type="ECO:0000256" key="1">
    <source>
        <dbReference type="SAM" id="SignalP"/>
    </source>
</evidence>
<feature type="signal peptide" evidence="1">
    <location>
        <begin position="1"/>
        <end position="24"/>
    </location>
</feature>
<comment type="caution">
    <text evidence="2">The sequence shown here is derived from an EMBL/GenBank/DDBJ whole genome shotgun (WGS) entry which is preliminary data.</text>
</comment>
<dbReference type="EMBL" id="DXBB01000104">
    <property type="protein sequence ID" value="HIZ73351.1"/>
    <property type="molecule type" value="Genomic_DNA"/>
</dbReference>
<keyword evidence="1" id="KW-0732">Signal</keyword>
<protein>
    <submittedName>
        <fullName evidence="2">Uncharacterized protein</fullName>
    </submittedName>
</protein>
<organism evidence="2 3">
    <name type="scientific">Candidatus Gallimonas intestinavium</name>
    <dbReference type="NCBI Taxonomy" id="2838603"/>
    <lineage>
        <taxon>Bacteria</taxon>
        <taxon>Bacillati</taxon>
        <taxon>Bacillota</taxon>
        <taxon>Clostridia</taxon>
        <taxon>Candidatus Gallimonas</taxon>
    </lineage>
</organism>
<evidence type="ECO:0000313" key="3">
    <source>
        <dbReference type="Proteomes" id="UP000824102"/>
    </source>
</evidence>
<dbReference type="Proteomes" id="UP000824102">
    <property type="component" value="Unassembled WGS sequence"/>
</dbReference>
<gene>
    <name evidence="2" type="ORF">H9964_07200</name>
</gene>
<dbReference type="PROSITE" id="PS51257">
    <property type="entry name" value="PROKAR_LIPOPROTEIN"/>
    <property type="match status" value="1"/>
</dbReference>
<reference evidence="2" key="1">
    <citation type="journal article" date="2021" name="PeerJ">
        <title>Extensive microbial diversity within the chicken gut microbiome revealed by metagenomics and culture.</title>
        <authorList>
            <person name="Gilroy R."/>
            <person name="Ravi A."/>
            <person name="Getino M."/>
            <person name="Pursley I."/>
            <person name="Horton D.L."/>
            <person name="Alikhan N.F."/>
            <person name="Baker D."/>
            <person name="Gharbi K."/>
            <person name="Hall N."/>
            <person name="Watson M."/>
            <person name="Adriaenssens E.M."/>
            <person name="Foster-Nyarko E."/>
            <person name="Jarju S."/>
            <person name="Secka A."/>
            <person name="Antonio M."/>
            <person name="Oren A."/>
            <person name="Chaudhuri R.R."/>
            <person name="La Ragione R."/>
            <person name="Hildebrand F."/>
            <person name="Pallen M.J."/>
        </authorList>
    </citation>
    <scope>NUCLEOTIDE SEQUENCE</scope>
    <source>
        <strain evidence="2">ChiW7-2402</strain>
    </source>
</reference>
<accession>A0A9D2G6Y4</accession>
<evidence type="ECO:0000313" key="2">
    <source>
        <dbReference type="EMBL" id="HIZ73351.1"/>
    </source>
</evidence>